<evidence type="ECO:0000256" key="7">
    <source>
        <dbReference type="ARBA" id="ARBA00023125"/>
    </source>
</evidence>
<dbReference type="InterPro" id="IPR001367">
    <property type="entry name" value="Fe_dep_repressor"/>
</dbReference>
<keyword evidence="9" id="KW-0804">Transcription</keyword>
<comment type="subcellular location">
    <subcellularLocation>
        <location evidence="1">Cytoplasm</location>
    </subcellularLocation>
</comment>
<dbReference type="InterPro" id="IPR036421">
    <property type="entry name" value="Fe_dep_repressor_sf"/>
</dbReference>
<evidence type="ECO:0000313" key="13">
    <source>
        <dbReference type="EMBL" id="SMX53720.1"/>
    </source>
</evidence>
<keyword evidence="10" id="KW-0464">Manganese</keyword>
<name>A0A1Y6K6P6_9CHLR</name>
<dbReference type="InterPro" id="IPR036388">
    <property type="entry name" value="WH-like_DNA-bd_sf"/>
</dbReference>
<feature type="domain" description="HTH dtxR-type" evidence="12">
    <location>
        <begin position="1"/>
        <end position="68"/>
    </location>
</feature>
<evidence type="ECO:0000256" key="5">
    <source>
        <dbReference type="ARBA" id="ARBA00022491"/>
    </source>
</evidence>
<dbReference type="KEGG" id="abat:CFX1CAM_0655"/>
<organism evidence="13 14">
    <name type="scientific">Candidatus Brevifilum fermentans</name>
    <dbReference type="NCBI Taxonomy" id="1986204"/>
    <lineage>
        <taxon>Bacteria</taxon>
        <taxon>Bacillati</taxon>
        <taxon>Chloroflexota</taxon>
        <taxon>Anaerolineae</taxon>
        <taxon>Anaerolineales</taxon>
        <taxon>Anaerolineaceae</taxon>
        <taxon>Candidatus Brevifilum</taxon>
    </lineage>
</organism>
<dbReference type="SMART" id="SM00529">
    <property type="entry name" value="HTH_DTXR"/>
    <property type="match status" value="1"/>
</dbReference>
<dbReference type="SMART" id="SM00899">
    <property type="entry name" value="FeoA"/>
    <property type="match status" value="1"/>
</dbReference>
<dbReference type="GO" id="GO:0003677">
    <property type="term" value="F:DNA binding"/>
    <property type="evidence" value="ECO:0007669"/>
    <property type="project" value="UniProtKB-KW"/>
</dbReference>
<proteinExistence type="inferred from homology"/>
<dbReference type="GO" id="GO:0005737">
    <property type="term" value="C:cytoplasm"/>
    <property type="evidence" value="ECO:0007669"/>
    <property type="project" value="UniProtKB-SubCell"/>
</dbReference>
<dbReference type="PANTHER" id="PTHR33238:SF11">
    <property type="entry name" value="TRANSCRIPTIONAL REGULATOR MNTR"/>
    <property type="match status" value="1"/>
</dbReference>
<dbReference type="PROSITE" id="PS50944">
    <property type="entry name" value="HTH_DTXR"/>
    <property type="match status" value="1"/>
</dbReference>
<sequence>MPETLSTNIQDYLKHIYELTASGVKASTNKLAEKLGISAASVTNMLQKLAKIEPPYVIYQKYQGVHLTQSGRVAALKIIRRHLLVELYLIETLGYGWHEAHQEAEILEHVVSPLLESRIDAALGYPKFSPHGDPIPDSNLAIPQQEHILLSGLEVGETALILRVPHEDPQILEYLEKSGIIPGFHIKLLSCAPHDQTLRIQVVETGEKVVIGPSLSKEIALSVTD</sequence>
<dbReference type="Pfam" id="PF02742">
    <property type="entry name" value="Fe_dep_repr_C"/>
    <property type="match status" value="1"/>
</dbReference>
<dbReference type="SUPFAM" id="SSF47979">
    <property type="entry name" value="Iron-dependent repressor protein, dimerization domain"/>
    <property type="match status" value="1"/>
</dbReference>
<dbReference type="AlphaFoldDB" id="A0A1Y6K6P6"/>
<keyword evidence="7" id="KW-0238">DNA-binding</keyword>
<dbReference type="InterPro" id="IPR038157">
    <property type="entry name" value="FeoA_core_dom"/>
</dbReference>
<gene>
    <name evidence="13" type="ORF">CFX1CAM_0655</name>
</gene>
<evidence type="ECO:0000259" key="12">
    <source>
        <dbReference type="PROSITE" id="PS50944"/>
    </source>
</evidence>
<keyword evidence="5" id="KW-0678">Repressor</keyword>
<keyword evidence="8" id="KW-0010">Activator</keyword>
<dbReference type="InterPro" id="IPR050536">
    <property type="entry name" value="DtxR_MntR_Metal-Reg"/>
</dbReference>
<evidence type="ECO:0000256" key="11">
    <source>
        <dbReference type="ARBA" id="ARBA00032593"/>
    </source>
</evidence>
<keyword evidence="6" id="KW-0805">Transcription regulation</keyword>
<reference evidence="14" key="1">
    <citation type="submission" date="2017-05" db="EMBL/GenBank/DDBJ databases">
        <authorList>
            <person name="Kirkegaard R."/>
            <person name="Mcilroy J S."/>
        </authorList>
    </citation>
    <scope>NUCLEOTIDE SEQUENCE [LARGE SCALE GENOMIC DNA]</scope>
</reference>
<evidence type="ECO:0000256" key="4">
    <source>
        <dbReference type="ARBA" id="ARBA00022490"/>
    </source>
</evidence>
<dbReference type="SUPFAM" id="SSF46785">
    <property type="entry name" value="Winged helix' DNA-binding domain"/>
    <property type="match status" value="1"/>
</dbReference>
<dbReference type="Gene3D" id="2.30.30.90">
    <property type="match status" value="1"/>
</dbReference>
<dbReference type="Pfam" id="PF01325">
    <property type="entry name" value="Fe_dep_repress"/>
    <property type="match status" value="1"/>
</dbReference>
<dbReference type="RefSeq" id="WP_087861643.1">
    <property type="nucleotide sequence ID" value="NZ_LT859958.1"/>
</dbReference>
<dbReference type="Gene3D" id="1.10.10.10">
    <property type="entry name" value="Winged helix-like DNA-binding domain superfamily/Winged helix DNA-binding domain"/>
    <property type="match status" value="1"/>
</dbReference>
<dbReference type="InterPro" id="IPR022687">
    <property type="entry name" value="HTH_DTXR"/>
</dbReference>
<dbReference type="InterPro" id="IPR022689">
    <property type="entry name" value="Iron_dep_repressor"/>
</dbReference>
<dbReference type="OrthoDB" id="9791355at2"/>
<dbReference type="GO" id="GO:0046983">
    <property type="term" value="F:protein dimerization activity"/>
    <property type="evidence" value="ECO:0007669"/>
    <property type="project" value="InterPro"/>
</dbReference>
<dbReference type="InterPro" id="IPR036390">
    <property type="entry name" value="WH_DNA-bd_sf"/>
</dbReference>
<comment type="similarity">
    <text evidence="2">Belongs to the DtxR/MntR family.</text>
</comment>
<evidence type="ECO:0000256" key="1">
    <source>
        <dbReference type="ARBA" id="ARBA00004496"/>
    </source>
</evidence>
<keyword evidence="4" id="KW-0963">Cytoplasm</keyword>
<evidence type="ECO:0000256" key="10">
    <source>
        <dbReference type="ARBA" id="ARBA00023211"/>
    </source>
</evidence>
<dbReference type="Proteomes" id="UP000195514">
    <property type="component" value="Chromosome I"/>
</dbReference>
<dbReference type="EMBL" id="LT859958">
    <property type="protein sequence ID" value="SMX53720.1"/>
    <property type="molecule type" value="Genomic_DNA"/>
</dbReference>
<evidence type="ECO:0000313" key="14">
    <source>
        <dbReference type="Proteomes" id="UP000195514"/>
    </source>
</evidence>
<accession>A0A1Y6K6P6</accession>
<dbReference type="Pfam" id="PF04023">
    <property type="entry name" value="FeoA"/>
    <property type="match status" value="1"/>
</dbReference>
<evidence type="ECO:0000256" key="6">
    <source>
        <dbReference type="ARBA" id="ARBA00023015"/>
    </source>
</evidence>
<evidence type="ECO:0000256" key="8">
    <source>
        <dbReference type="ARBA" id="ARBA00023159"/>
    </source>
</evidence>
<keyword evidence="14" id="KW-1185">Reference proteome</keyword>
<dbReference type="GO" id="GO:0003700">
    <property type="term" value="F:DNA-binding transcription factor activity"/>
    <property type="evidence" value="ECO:0007669"/>
    <property type="project" value="InterPro"/>
</dbReference>
<dbReference type="InterPro" id="IPR007167">
    <property type="entry name" value="Fe-transptr_FeoA-like"/>
</dbReference>
<evidence type="ECO:0000256" key="3">
    <source>
        <dbReference type="ARBA" id="ARBA00011738"/>
    </source>
</evidence>
<evidence type="ECO:0000256" key="9">
    <source>
        <dbReference type="ARBA" id="ARBA00023163"/>
    </source>
</evidence>
<evidence type="ECO:0000256" key="2">
    <source>
        <dbReference type="ARBA" id="ARBA00007871"/>
    </source>
</evidence>
<comment type="subunit">
    <text evidence="3">Homodimer.</text>
</comment>
<dbReference type="GO" id="GO:0046914">
    <property type="term" value="F:transition metal ion binding"/>
    <property type="evidence" value="ECO:0007669"/>
    <property type="project" value="InterPro"/>
</dbReference>
<dbReference type="PANTHER" id="PTHR33238">
    <property type="entry name" value="IRON (METAL) DEPENDENT REPRESSOR, DTXR FAMILY"/>
    <property type="match status" value="1"/>
</dbReference>
<protein>
    <recommendedName>
        <fullName evidence="11">Manganese transport regulator</fullName>
    </recommendedName>
</protein>